<organism evidence="1 2">
    <name type="scientific">Providencia stuartii (strain MRSN 2154)</name>
    <dbReference type="NCBI Taxonomy" id="1157951"/>
    <lineage>
        <taxon>Bacteria</taxon>
        <taxon>Pseudomonadati</taxon>
        <taxon>Pseudomonadota</taxon>
        <taxon>Gammaproteobacteria</taxon>
        <taxon>Enterobacterales</taxon>
        <taxon>Morganellaceae</taxon>
        <taxon>Providencia</taxon>
    </lineage>
</organism>
<accession>A0A140NL62</accession>
<dbReference type="GeneID" id="93517561"/>
<dbReference type="KEGG" id="psi:S70_08860"/>
<dbReference type="HOGENOM" id="CLU_2194636_0_0_6"/>
<gene>
    <name evidence="1" type="ordered locus">S70_08860</name>
</gene>
<dbReference type="RefSeq" id="WP_004923806.1">
    <property type="nucleotide sequence ID" value="NC_017731.1"/>
</dbReference>
<proteinExistence type="predicted"/>
<name>A0A140NL62_PROSM</name>
<dbReference type="EMBL" id="CP003488">
    <property type="protein sequence ID" value="AFH93633.1"/>
    <property type="molecule type" value="Genomic_DNA"/>
</dbReference>
<evidence type="ECO:0000313" key="2">
    <source>
        <dbReference type="Proteomes" id="UP000005012"/>
    </source>
</evidence>
<evidence type="ECO:0000313" key="1">
    <source>
        <dbReference type="EMBL" id="AFH93633.1"/>
    </source>
</evidence>
<reference evidence="2" key="2">
    <citation type="submission" date="2012-04" db="EMBL/GenBank/DDBJ databases">
        <title>Complete genome sequence of Providencia stuartii clinical isolate MRSN 2154.</title>
        <authorList>
            <person name="Clifford R.J."/>
            <person name="Hang J."/>
            <person name="Riley M.C."/>
            <person name="Onmus-Leone F."/>
            <person name="Kuschner R.A."/>
            <person name="Lesho E.P."/>
            <person name="Waterman P.E."/>
        </authorList>
    </citation>
    <scope>NUCLEOTIDE SEQUENCE [LARGE SCALE GENOMIC DNA]</scope>
    <source>
        <strain evidence="2">MRSN 2154</strain>
    </source>
</reference>
<dbReference type="Proteomes" id="UP000005012">
    <property type="component" value="Chromosome"/>
</dbReference>
<dbReference type="AlphaFoldDB" id="A0A140NL62"/>
<sequence length="108" mass="12128">MKVNEMYCIKNGEALIISPSPQKRKITIPKLMASSRGQKTKAHHRLDINGKQVAIAEVDTRYNQYGVTLISISSWSGIIEPNTQMKIMASERTSKYSSVLSYVLVLIE</sequence>
<reference evidence="1 2" key="1">
    <citation type="journal article" date="2012" name="J. Bacteriol.">
        <title>Complete Genome Sequence of Providencia stuartii Clinical Isolate MRSN 2154.</title>
        <authorList>
            <person name="Clifford R.J."/>
            <person name="Hang J."/>
            <person name="Riley M.C."/>
            <person name="Onmus-Leone F."/>
            <person name="Kuschner R.A."/>
            <person name="Lesho E.P."/>
            <person name="Waterman P.E."/>
        </authorList>
    </citation>
    <scope>NUCLEOTIDE SEQUENCE [LARGE SCALE GENOMIC DNA]</scope>
    <source>
        <strain evidence="1 2">MRSN 2154</strain>
    </source>
</reference>
<protein>
    <submittedName>
        <fullName evidence="1">Uncharacterized protein</fullName>
    </submittedName>
</protein>